<comment type="caution">
    <text evidence="1">The sequence shown here is derived from an EMBL/GenBank/DDBJ whole genome shotgun (WGS) entry which is preliminary data.</text>
</comment>
<evidence type="ECO:0000313" key="1">
    <source>
        <dbReference type="EMBL" id="MBD8030111.1"/>
    </source>
</evidence>
<name>A0A8I0HNY4_9CORY</name>
<dbReference type="Proteomes" id="UP000650224">
    <property type="component" value="Unassembled WGS sequence"/>
</dbReference>
<reference evidence="1 2" key="1">
    <citation type="submission" date="2020-08" db="EMBL/GenBank/DDBJ databases">
        <title>A Genomic Blueprint of the Chicken Gut Microbiome.</title>
        <authorList>
            <person name="Gilroy R."/>
            <person name="Ravi A."/>
            <person name="Getino M."/>
            <person name="Pursley I."/>
            <person name="Horton D.L."/>
            <person name="Alikhan N.-F."/>
            <person name="Baker D."/>
            <person name="Gharbi K."/>
            <person name="Hall N."/>
            <person name="Watson M."/>
            <person name="Adriaenssens E.M."/>
            <person name="Foster-Nyarko E."/>
            <person name="Jarju S."/>
            <person name="Secka A."/>
            <person name="Antonio M."/>
            <person name="Oren A."/>
            <person name="Chaudhuri R."/>
            <person name="La Ragione R.M."/>
            <person name="Hildebrand F."/>
            <person name="Pallen M.J."/>
        </authorList>
    </citation>
    <scope>NUCLEOTIDE SEQUENCE [LARGE SCALE GENOMIC DNA]</scope>
    <source>
        <strain evidence="1 2">Sa1YVA5</strain>
    </source>
</reference>
<dbReference type="GO" id="GO:0016787">
    <property type="term" value="F:hydrolase activity"/>
    <property type="evidence" value="ECO:0007669"/>
    <property type="project" value="UniProtKB-KW"/>
</dbReference>
<accession>A0A8I0HNY4</accession>
<dbReference type="EMBL" id="JACSPR010000004">
    <property type="protein sequence ID" value="MBD8030111.1"/>
    <property type="molecule type" value="Genomic_DNA"/>
</dbReference>
<protein>
    <submittedName>
        <fullName evidence="1">Alpha/beta hydrolase</fullName>
    </submittedName>
</protein>
<dbReference type="AlphaFoldDB" id="A0A8I0HNY4"/>
<sequence>MMNDRMTQPIVFIPDAGELPDVFTEVVNALPADLKPRIAPWSGTVGRGQEDVEKLLDKHELRRIILVGGGRGAAVALRVAQAQPGRITHLVLDTPVISLDEQTRKVGRALKRVPGFLFRGRNKEELLNQVDELDGTSAGDFADVATPTLIISGTTHPELVDALPRVVTVSVDGAGPRTYRTHPGEFGAHLGRFLADS</sequence>
<proteinExistence type="predicted"/>
<organism evidence="1 2">
    <name type="scientific">Corynebacterium gallinarum</name>
    <dbReference type="NCBI Taxonomy" id="2762214"/>
    <lineage>
        <taxon>Bacteria</taxon>
        <taxon>Bacillati</taxon>
        <taxon>Actinomycetota</taxon>
        <taxon>Actinomycetes</taxon>
        <taxon>Mycobacteriales</taxon>
        <taxon>Corynebacteriaceae</taxon>
        <taxon>Corynebacterium</taxon>
    </lineage>
</organism>
<dbReference type="InterPro" id="IPR029058">
    <property type="entry name" value="AB_hydrolase_fold"/>
</dbReference>
<dbReference type="Gene3D" id="3.40.50.1820">
    <property type="entry name" value="alpha/beta hydrolase"/>
    <property type="match status" value="1"/>
</dbReference>
<evidence type="ECO:0000313" key="2">
    <source>
        <dbReference type="Proteomes" id="UP000650224"/>
    </source>
</evidence>
<keyword evidence="1" id="KW-0378">Hydrolase</keyword>
<keyword evidence="2" id="KW-1185">Reference proteome</keyword>
<dbReference type="SUPFAM" id="SSF53474">
    <property type="entry name" value="alpha/beta-Hydrolases"/>
    <property type="match status" value="1"/>
</dbReference>
<gene>
    <name evidence="1" type="ORF">H9627_07220</name>
</gene>